<reference evidence="2" key="1">
    <citation type="journal article" date="2020" name="mSystems">
        <title>Genome- and Community-Level Interaction Insights into Carbon Utilization and Element Cycling Functions of Hydrothermarchaeota in Hydrothermal Sediment.</title>
        <authorList>
            <person name="Zhou Z."/>
            <person name="Liu Y."/>
            <person name="Xu W."/>
            <person name="Pan J."/>
            <person name="Luo Z.H."/>
            <person name="Li M."/>
        </authorList>
    </citation>
    <scope>NUCLEOTIDE SEQUENCE [LARGE SCALE GENOMIC DNA]</scope>
    <source>
        <strain evidence="2">SpSt-301</strain>
    </source>
</reference>
<dbReference type="CDD" id="cd05379">
    <property type="entry name" value="CAP_bacterial"/>
    <property type="match status" value="1"/>
</dbReference>
<dbReference type="InterPro" id="IPR014044">
    <property type="entry name" value="CAP_dom"/>
</dbReference>
<protein>
    <recommendedName>
        <fullName evidence="1">SCP domain-containing protein</fullName>
    </recommendedName>
</protein>
<comment type="caution">
    <text evidence="2">The sequence shown here is derived from an EMBL/GenBank/DDBJ whole genome shotgun (WGS) entry which is preliminary data.</text>
</comment>
<accession>A0A7C1JCB0</accession>
<sequence>MIDTRLVSLARLKSRDMYENHYFSHVSPTYGTAYEMERKAGISARVMGAENIAKAASVARAHQLFMGSASHRANILDPRHDAIGIGVVTTPYGVYVPQLFIGD</sequence>
<dbReference type="EMBL" id="DSMV01000171">
    <property type="protein sequence ID" value="HDW51653.1"/>
    <property type="molecule type" value="Genomic_DNA"/>
</dbReference>
<dbReference type="PANTHER" id="PTHR31157:SF1">
    <property type="entry name" value="SCP DOMAIN-CONTAINING PROTEIN"/>
    <property type="match status" value="1"/>
</dbReference>
<dbReference type="PANTHER" id="PTHR31157">
    <property type="entry name" value="SCP DOMAIN-CONTAINING PROTEIN"/>
    <property type="match status" value="1"/>
</dbReference>
<dbReference type="InterPro" id="IPR035940">
    <property type="entry name" value="CAP_sf"/>
</dbReference>
<proteinExistence type="predicted"/>
<gene>
    <name evidence="2" type="ORF">ENQ35_02815</name>
</gene>
<dbReference type="Gene3D" id="3.40.33.10">
    <property type="entry name" value="CAP"/>
    <property type="match status" value="1"/>
</dbReference>
<evidence type="ECO:0000259" key="1">
    <source>
        <dbReference type="Pfam" id="PF00188"/>
    </source>
</evidence>
<dbReference type="AlphaFoldDB" id="A0A7C1JCB0"/>
<feature type="domain" description="SCP" evidence="1">
    <location>
        <begin position="3"/>
        <end position="95"/>
    </location>
</feature>
<dbReference type="Pfam" id="PF00188">
    <property type="entry name" value="CAP"/>
    <property type="match status" value="1"/>
</dbReference>
<evidence type="ECO:0000313" key="2">
    <source>
        <dbReference type="EMBL" id="HDW51653.1"/>
    </source>
</evidence>
<organism evidence="2">
    <name type="scientific">Ammonifex degensii</name>
    <dbReference type="NCBI Taxonomy" id="42838"/>
    <lineage>
        <taxon>Bacteria</taxon>
        <taxon>Bacillati</taxon>
        <taxon>Bacillota</taxon>
        <taxon>Clostridia</taxon>
        <taxon>Thermoanaerobacterales</taxon>
        <taxon>Thermoanaerobacteraceae</taxon>
        <taxon>Ammonifex</taxon>
    </lineage>
</organism>
<dbReference type="SUPFAM" id="SSF55797">
    <property type="entry name" value="PR-1-like"/>
    <property type="match status" value="1"/>
</dbReference>
<name>A0A7C1JCB0_9THEO</name>